<dbReference type="InterPro" id="IPR014284">
    <property type="entry name" value="RNA_pol_sigma-70_dom"/>
</dbReference>
<protein>
    <submittedName>
        <fullName evidence="8">ECF RNA polymerase sigma factor RpoE</fullName>
    </submittedName>
</protein>
<dbReference type="InterPro" id="IPR007627">
    <property type="entry name" value="RNA_pol_sigma70_r2"/>
</dbReference>
<name>A0A1J5R5A2_9ZZZZ</name>
<dbReference type="InterPro" id="IPR013325">
    <property type="entry name" value="RNA_pol_sigma_r2"/>
</dbReference>
<dbReference type="InterPro" id="IPR013324">
    <property type="entry name" value="RNA_pol_sigma_r3/r4-like"/>
</dbReference>
<dbReference type="Gene3D" id="1.10.10.10">
    <property type="entry name" value="Winged helix-like DNA-binding domain superfamily/Winged helix DNA-binding domain"/>
    <property type="match status" value="1"/>
</dbReference>
<dbReference type="InterPro" id="IPR036388">
    <property type="entry name" value="WH-like_DNA-bd_sf"/>
</dbReference>
<feature type="domain" description="RNA polymerase sigma factor 70 region 4 type 2" evidence="7">
    <location>
        <begin position="128"/>
        <end position="180"/>
    </location>
</feature>
<dbReference type="Pfam" id="PF04542">
    <property type="entry name" value="Sigma70_r2"/>
    <property type="match status" value="1"/>
</dbReference>
<dbReference type="InterPro" id="IPR039425">
    <property type="entry name" value="RNA_pol_sigma-70-like"/>
</dbReference>
<dbReference type="EMBL" id="MLJW01000271">
    <property type="protein sequence ID" value="OIQ91073.1"/>
    <property type="molecule type" value="Genomic_DNA"/>
</dbReference>
<dbReference type="GO" id="GO:0003677">
    <property type="term" value="F:DNA binding"/>
    <property type="evidence" value="ECO:0007669"/>
    <property type="project" value="UniProtKB-KW"/>
</dbReference>
<evidence type="ECO:0000259" key="6">
    <source>
        <dbReference type="Pfam" id="PF04542"/>
    </source>
</evidence>
<organism evidence="8">
    <name type="scientific">mine drainage metagenome</name>
    <dbReference type="NCBI Taxonomy" id="410659"/>
    <lineage>
        <taxon>unclassified sequences</taxon>
        <taxon>metagenomes</taxon>
        <taxon>ecological metagenomes</taxon>
    </lineage>
</organism>
<proteinExistence type="inferred from homology"/>
<keyword evidence="2" id="KW-0805">Transcription regulation</keyword>
<accession>A0A1J5R5A2</accession>
<comment type="similarity">
    <text evidence="1">Belongs to the sigma-70 factor family. ECF subfamily.</text>
</comment>
<dbReference type="InterPro" id="IPR013249">
    <property type="entry name" value="RNA_pol_sigma70_r4_t2"/>
</dbReference>
<reference evidence="8" key="1">
    <citation type="submission" date="2016-10" db="EMBL/GenBank/DDBJ databases">
        <title>Sequence of Gallionella enrichment culture.</title>
        <authorList>
            <person name="Poehlein A."/>
            <person name="Muehling M."/>
            <person name="Daniel R."/>
        </authorList>
    </citation>
    <scope>NUCLEOTIDE SEQUENCE</scope>
</reference>
<keyword evidence="4" id="KW-0238">DNA-binding</keyword>
<evidence type="ECO:0000256" key="4">
    <source>
        <dbReference type="ARBA" id="ARBA00023125"/>
    </source>
</evidence>
<dbReference type="Gene3D" id="1.10.1740.10">
    <property type="match status" value="1"/>
</dbReference>
<evidence type="ECO:0000256" key="3">
    <source>
        <dbReference type="ARBA" id="ARBA00023082"/>
    </source>
</evidence>
<dbReference type="SUPFAM" id="SSF88946">
    <property type="entry name" value="Sigma2 domain of RNA polymerase sigma factors"/>
    <property type="match status" value="1"/>
</dbReference>
<evidence type="ECO:0000256" key="5">
    <source>
        <dbReference type="ARBA" id="ARBA00023163"/>
    </source>
</evidence>
<dbReference type="NCBIfam" id="TIGR02937">
    <property type="entry name" value="sigma70-ECF"/>
    <property type="match status" value="1"/>
</dbReference>
<dbReference type="SUPFAM" id="SSF88659">
    <property type="entry name" value="Sigma3 and sigma4 domains of RNA polymerase sigma factors"/>
    <property type="match status" value="1"/>
</dbReference>
<keyword evidence="3" id="KW-0731">Sigma factor</keyword>
<gene>
    <name evidence="8" type="primary">rpoE_17</name>
    <name evidence="8" type="ORF">GALL_270390</name>
</gene>
<evidence type="ECO:0000256" key="2">
    <source>
        <dbReference type="ARBA" id="ARBA00023015"/>
    </source>
</evidence>
<evidence type="ECO:0000313" key="8">
    <source>
        <dbReference type="EMBL" id="OIQ91073.1"/>
    </source>
</evidence>
<dbReference type="GO" id="GO:0016987">
    <property type="term" value="F:sigma factor activity"/>
    <property type="evidence" value="ECO:0007669"/>
    <property type="project" value="UniProtKB-KW"/>
</dbReference>
<dbReference type="GO" id="GO:0006352">
    <property type="term" value="P:DNA-templated transcription initiation"/>
    <property type="evidence" value="ECO:0007669"/>
    <property type="project" value="InterPro"/>
</dbReference>
<dbReference type="Pfam" id="PF08281">
    <property type="entry name" value="Sigma70_r4_2"/>
    <property type="match status" value="1"/>
</dbReference>
<dbReference type="PANTHER" id="PTHR43133:SF58">
    <property type="entry name" value="ECF RNA POLYMERASE SIGMA FACTOR SIGD"/>
    <property type="match status" value="1"/>
</dbReference>
<evidence type="ECO:0000256" key="1">
    <source>
        <dbReference type="ARBA" id="ARBA00010641"/>
    </source>
</evidence>
<sequence>MSTENDNAAWGALMAAAQSGDQASYARLLRDITPLLRRVGRRKWPMAADADLEDIVQDVLLSLHSVRQTYDPARPFLPWLLTILHHRLVDGIRRRTRQNAHETAVDRFEETFSEIAANIPEEPIGGHDALHKAIASLPGGQRRAVELLKLKELSLKEAALQTGMSVSALKVATHRALKALRVALTGKV</sequence>
<comment type="caution">
    <text evidence="8">The sequence shown here is derived from an EMBL/GenBank/DDBJ whole genome shotgun (WGS) entry which is preliminary data.</text>
</comment>
<keyword evidence="5" id="KW-0804">Transcription</keyword>
<dbReference type="PANTHER" id="PTHR43133">
    <property type="entry name" value="RNA POLYMERASE ECF-TYPE SIGMA FACTO"/>
    <property type="match status" value="1"/>
</dbReference>
<evidence type="ECO:0000259" key="7">
    <source>
        <dbReference type="Pfam" id="PF08281"/>
    </source>
</evidence>
<dbReference type="AlphaFoldDB" id="A0A1J5R5A2"/>
<feature type="domain" description="RNA polymerase sigma-70 region 2" evidence="6">
    <location>
        <begin position="31"/>
        <end position="97"/>
    </location>
</feature>